<dbReference type="CDD" id="cd00761">
    <property type="entry name" value="Glyco_tranf_GTA_type"/>
    <property type="match status" value="1"/>
</dbReference>
<dbReference type="Pfam" id="PF00535">
    <property type="entry name" value="Glycos_transf_2"/>
    <property type="match status" value="1"/>
</dbReference>
<dbReference type="Proteomes" id="UP000006238">
    <property type="component" value="Unassembled WGS sequence"/>
</dbReference>
<dbReference type="EMBL" id="ABWN01000018">
    <property type="protein sequence ID" value="EFF69500.1"/>
    <property type="molecule type" value="Genomic_DNA"/>
</dbReference>
<sequence>MGARNMNKEYVKDRVSVITPIYNAEKYVEKTLASVFYQTYKNIEIVLVDDCSKDKSAEIIAQLKKQHPEIIYFLQPKNMGAGAARNKALELATGQYVAFLDSDDLWLPEKTARQVALMKEKRSPFSYAAIEMMDESGKTIKKKRNIKETCDYRYLLHNTVIATSSVIIDRNELGDFRMPLRRGGQDYATWLKLLRGGVVACGINEVLVRYRVGSNSLSSNKFKSVKQVWEIQTQDEQINPILAMFHVGCFVFNALKKYMI</sequence>
<dbReference type="eggNOG" id="COG0463">
    <property type="taxonomic scope" value="Bacteria"/>
</dbReference>
<evidence type="ECO:0000313" key="3">
    <source>
        <dbReference type="Proteomes" id="UP000006238"/>
    </source>
</evidence>
<feature type="domain" description="Glycosyltransferase 2-like" evidence="1">
    <location>
        <begin position="16"/>
        <end position="146"/>
    </location>
</feature>
<dbReference type="HOGENOM" id="CLU_025996_0_3_9"/>
<keyword evidence="2" id="KW-0808">Transferase</keyword>
<evidence type="ECO:0000259" key="1">
    <source>
        <dbReference type="Pfam" id="PF00535"/>
    </source>
</evidence>
<dbReference type="AlphaFoldDB" id="D4RX60"/>
<dbReference type="PANTHER" id="PTHR22916:SF3">
    <property type="entry name" value="UDP-GLCNAC:BETAGAL BETA-1,3-N-ACETYLGLUCOSAMINYLTRANSFERASE-LIKE PROTEIN 1"/>
    <property type="match status" value="1"/>
</dbReference>
<reference evidence="2 3" key="1">
    <citation type="submission" date="2010-02" db="EMBL/GenBank/DDBJ databases">
        <authorList>
            <person name="Weinstock G."/>
            <person name="Sodergren E."/>
            <person name="Clifton S."/>
            <person name="Fulton L."/>
            <person name="Fulton B."/>
            <person name="Courtney L."/>
            <person name="Fronick C."/>
            <person name="Harrison M."/>
            <person name="Strong C."/>
            <person name="Farmer C."/>
            <person name="Delahaunty K."/>
            <person name="Markovic C."/>
            <person name="Hall O."/>
            <person name="Minx P."/>
            <person name="Tomlinson C."/>
            <person name="Mitreva M."/>
            <person name="Nelson J."/>
            <person name="Hou S."/>
            <person name="Wollam A."/>
            <person name="Pepin K.H."/>
            <person name="Johnson M."/>
            <person name="Bhonagiri V."/>
            <person name="Zhang X."/>
            <person name="Suruliraj S."/>
            <person name="Warren W."/>
            <person name="Chinwalla A."/>
            <person name="Mardis E.R."/>
            <person name="Wilson R.K."/>
        </authorList>
    </citation>
    <scope>NUCLEOTIDE SEQUENCE [LARGE SCALE GENOMIC DNA]</scope>
    <source>
        <strain evidence="2 3">DSM 2876</strain>
    </source>
</reference>
<dbReference type="Gene3D" id="3.90.550.10">
    <property type="entry name" value="Spore Coat Polysaccharide Biosynthesis Protein SpsA, Chain A"/>
    <property type="match status" value="1"/>
</dbReference>
<protein>
    <submittedName>
        <fullName evidence="2">Glycosyltransferase, group 2 family protein</fullName>
        <ecNumber evidence="2">2.4.-.-</ecNumber>
    </submittedName>
</protein>
<keyword evidence="3" id="KW-1185">Reference proteome</keyword>
<comment type="caution">
    <text evidence="2">The sequence shown here is derived from an EMBL/GenBank/DDBJ whole genome shotgun (WGS) entry which is preliminary data.</text>
</comment>
<name>D4RX60_9FIRM</name>
<dbReference type="InterPro" id="IPR001173">
    <property type="entry name" value="Glyco_trans_2-like"/>
</dbReference>
<dbReference type="GO" id="GO:0016758">
    <property type="term" value="F:hexosyltransferase activity"/>
    <property type="evidence" value="ECO:0007669"/>
    <property type="project" value="UniProtKB-ARBA"/>
</dbReference>
<organism evidence="2 3">
    <name type="scientific">Eshraghiella crossota DSM 2876</name>
    <dbReference type="NCBI Taxonomy" id="511680"/>
    <lineage>
        <taxon>Bacteria</taxon>
        <taxon>Bacillati</taxon>
        <taxon>Bacillota</taxon>
        <taxon>Clostridia</taxon>
        <taxon>Lachnospirales</taxon>
        <taxon>Lachnospiraceae</taxon>
        <taxon>Eshraghiella</taxon>
    </lineage>
</organism>
<evidence type="ECO:0000313" key="2">
    <source>
        <dbReference type="EMBL" id="EFF69500.1"/>
    </source>
</evidence>
<dbReference type="SUPFAM" id="SSF53448">
    <property type="entry name" value="Nucleotide-diphospho-sugar transferases"/>
    <property type="match status" value="1"/>
</dbReference>
<gene>
    <name evidence="2" type="ORF">BUTYVIB_00411</name>
</gene>
<keyword evidence="2" id="KW-0328">Glycosyltransferase</keyword>
<accession>D4RX60</accession>
<dbReference type="PANTHER" id="PTHR22916">
    <property type="entry name" value="GLYCOSYLTRANSFERASE"/>
    <property type="match status" value="1"/>
</dbReference>
<dbReference type="EC" id="2.4.-.-" evidence="2"/>
<proteinExistence type="predicted"/>
<dbReference type="InterPro" id="IPR029044">
    <property type="entry name" value="Nucleotide-diphossugar_trans"/>
</dbReference>